<dbReference type="GeneID" id="47723911"/>
<gene>
    <name evidence="1" type="ORF">MARIT_2440</name>
</gene>
<dbReference type="Proteomes" id="UP000231564">
    <property type="component" value="Chromosome MARIT"/>
</dbReference>
<evidence type="ECO:0000313" key="2">
    <source>
        <dbReference type="Proteomes" id="UP000231564"/>
    </source>
</evidence>
<dbReference type="RefSeq" id="WP_100211595.1">
    <property type="nucleotide sequence ID" value="NZ_CP138495.1"/>
</dbReference>
<sequence>MDKAALDIQKRFVKTFLELEKELEINSSKTNATGWQQRNELISHVYSGYNNHEALNSKRKEHQKHIQRGNVMQWLYKKLQENRDLYGYFENPEEFIKTLNNLIEESVTKELYEIAEELNKWRKKLIA</sequence>
<dbReference type="AlphaFoldDB" id="A0A2H1EC36"/>
<proteinExistence type="predicted"/>
<protein>
    <submittedName>
        <fullName evidence="1">Uncharacterized protein</fullName>
    </submittedName>
</protein>
<evidence type="ECO:0000313" key="1">
    <source>
        <dbReference type="EMBL" id="SFZ83999.1"/>
    </source>
</evidence>
<organism evidence="1 2">
    <name type="scientific">Tenacibaculum maritimum NCIMB 2154</name>
    <dbReference type="NCBI Taxonomy" id="1349785"/>
    <lineage>
        <taxon>Bacteria</taxon>
        <taxon>Pseudomonadati</taxon>
        <taxon>Bacteroidota</taxon>
        <taxon>Flavobacteriia</taxon>
        <taxon>Flavobacteriales</taxon>
        <taxon>Flavobacteriaceae</taxon>
        <taxon>Tenacibaculum</taxon>
    </lineage>
</organism>
<reference evidence="1 2" key="1">
    <citation type="submission" date="2016-11" db="EMBL/GenBank/DDBJ databases">
        <authorList>
            <person name="Jaros S."/>
            <person name="Januszkiewicz K."/>
            <person name="Wedrychowicz H."/>
        </authorList>
    </citation>
    <scope>NUCLEOTIDE SEQUENCE [LARGE SCALE GENOMIC DNA]</scope>
    <source>
        <strain evidence="1">NCIMB 2154T</strain>
    </source>
</reference>
<accession>A0A2H1EC36</accession>
<dbReference type="KEGG" id="tmar:MARIT_2440"/>
<name>A0A2H1EC36_9FLAO</name>
<dbReference type="OrthoDB" id="1453382at2"/>
<keyword evidence="2" id="KW-1185">Reference proteome</keyword>
<dbReference type="EMBL" id="LT634361">
    <property type="protein sequence ID" value="SFZ83999.1"/>
    <property type="molecule type" value="Genomic_DNA"/>
</dbReference>